<dbReference type="RefSeq" id="WP_125678246.1">
    <property type="nucleotide sequence ID" value="NZ_JBHTOI010000031.1"/>
</dbReference>
<dbReference type="SUPFAM" id="SSF74650">
    <property type="entry name" value="Galactose mutarotase-like"/>
    <property type="match status" value="1"/>
</dbReference>
<name>A0ABW4BTT8_9LACO</name>
<evidence type="ECO:0000313" key="5">
    <source>
        <dbReference type="Proteomes" id="UP001597251"/>
    </source>
</evidence>
<organism evidence="4 5">
    <name type="scientific">Companilactobacillus keshanensis</name>
    <dbReference type="NCBI Taxonomy" id="2486003"/>
    <lineage>
        <taxon>Bacteria</taxon>
        <taxon>Bacillati</taxon>
        <taxon>Bacillota</taxon>
        <taxon>Bacilli</taxon>
        <taxon>Lactobacillales</taxon>
        <taxon>Lactobacillaceae</taxon>
        <taxon>Companilactobacillus</taxon>
    </lineage>
</organism>
<proteinExistence type="inferred from homology"/>
<dbReference type="GO" id="GO:0016853">
    <property type="term" value="F:isomerase activity"/>
    <property type="evidence" value="ECO:0007669"/>
    <property type="project" value="UniProtKB-KW"/>
</dbReference>
<dbReference type="InterPro" id="IPR014718">
    <property type="entry name" value="GH-type_carb-bd"/>
</dbReference>
<dbReference type="InterPro" id="IPR047215">
    <property type="entry name" value="Galactose_mutarotase-like"/>
</dbReference>
<keyword evidence="3" id="KW-0119">Carbohydrate metabolism</keyword>
<dbReference type="EMBL" id="JBHTOI010000031">
    <property type="protein sequence ID" value="MFD1418010.1"/>
    <property type="molecule type" value="Genomic_DNA"/>
</dbReference>
<reference evidence="5" key="1">
    <citation type="journal article" date="2019" name="Int. J. Syst. Evol. Microbiol.">
        <title>The Global Catalogue of Microorganisms (GCM) 10K type strain sequencing project: providing services to taxonomists for standard genome sequencing and annotation.</title>
        <authorList>
            <consortium name="The Broad Institute Genomics Platform"/>
            <consortium name="The Broad Institute Genome Sequencing Center for Infectious Disease"/>
            <person name="Wu L."/>
            <person name="Ma J."/>
        </authorList>
    </citation>
    <scope>NUCLEOTIDE SEQUENCE [LARGE SCALE GENOMIC DNA]</scope>
    <source>
        <strain evidence="5">CCM 8936</strain>
    </source>
</reference>
<comment type="caution">
    <text evidence="4">The sequence shown here is derived from an EMBL/GenBank/DDBJ whole genome shotgun (WGS) entry which is preliminary data.</text>
</comment>
<evidence type="ECO:0000256" key="2">
    <source>
        <dbReference type="ARBA" id="ARBA00023235"/>
    </source>
</evidence>
<keyword evidence="2 4" id="KW-0413">Isomerase</keyword>
<dbReference type="InterPro" id="IPR008183">
    <property type="entry name" value="Aldose_1/G6P_1-epimerase"/>
</dbReference>
<evidence type="ECO:0000313" key="4">
    <source>
        <dbReference type="EMBL" id="MFD1418010.1"/>
    </source>
</evidence>
<keyword evidence="5" id="KW-1185">Reference proteome</keyword>
<gene>
    <name evidence="4" type="ORF">ACFQ42_04580</name>
</gene>
<accession>A0ABW4BTT8</accession>
<dbReference type="Pfam" id="PF01263">
    <property type="entry name" value="Aldose_epim"/>
    <property type="match status" value="1"/>
</dbReference>
<dbReference type="Proteomes" id="UP001597251">
    <property type="component" value="Unassembled WGS sequence"/>
</dbReference>
<comment type="similarity">
    <text evidence="1">Belongs to the aldose epimerase family.</text>
</comment>
<dbReference type="Gene3D" id="2.70.98.10">
    <property type="match status" value="1"/>
</dbReference>
<evidence type="ECO:0000256" key="1">
    <source>
        <dbReference type="ARBA" id="ARBA00006206"/>
    </source>
</evidence>
<sequence>MEVTKKKFGEYKSEPVYLYTIENDQKTRVSVLSYAATWQNFEVNENGINHSLITHFNNLDDYIKTPYQVGKTVGRVAGRIGNASFKLDNEIYELPPNDGDNLIHGGNNGFQNANFSSEIVGDKVVLFHKFLSSDDKFPGDLELKVTYSLSPENEVKISYSATSTAKTLFNPTCHVYFNVTDNEDVFGQEVQINSDAILKVDANKVPTGKILPVTNGYNFKKFKTIAKALDDLKSENGKLEFDDTYVTDGNSVATIKSNKRTVDFSSDRNGLVIFTANPTDPQKADNREYNSVAMEMQTLPDAINHEKFGNIILPKNKSVTYTNSYKYRQIN</sequence>
<dbReference type="InterPro" id="IPR011013">
    <property type="entry name" value="Gal_mutarotase_sf_dom"/>
</dbReference>
<dbReference type="PANTHER" id="PTHR10091">
    <property type="entry name" value="ALDOSE-1-EPIMERASE"/>
    <property type="match status" value="1"/>
</dbReference>
<evidence type="ECO:0000256" key="3">
    <source>
        <dbReference type="ARBA" id="ARBA00023277"/>
    </source>
</evidence>
<dbReference type="EC" id="5.1.3.-" evidence="4"/>
<dbReference type="PANTHER" id="PTHR10091:SF0">
    <property type="entry name" value="GALACTOSE MUTAROTASE"/>
    <property type="match status" value="1"/>
</dbReference>
<protein>
    <submittedName>
        <fullName evidence="4">Aldose epimerase family protein</fullName>
        <ecNumber evidence="4">5.1.3.-</ecNumber>
    </submittedName>
</protein>
<dbReference type="CDD" id="cd09019">
    <property type="entry name" value="galactose_mutarotase_like"/>
    <property type="match status" value="1"/>
</dbReference>